<proteinExistence type="predicted"/>
<name>A0AAE1NRK6_9EUCA</name>
<evidence type="ECO:0000313" key="3">
    <source>
        <dbReference type="Proteomes" id="UP001292094"/>
    </source>
</evidence>
<protein>
    <submittedName>
        <fullName evidence="2">Uncharacterized protein</fullName>
    </submittedName>
</protein>
<dbReference type="AlphaFoldDB" id="A0AAE1NRK6"/>
<gene>
    <name evidence="2" type="ORF">Pmani_033449</name>
</gene>
<evidence type="ECO:0000313" key="2">
    <source>
        <dbReference type="EMBL" id="KAK4293890.1"/>
    </source>
</evidence>
<sequence>MTQLRLSKYNAQRSYSTRDSNRIGHPSRDCEGRKTSLIYKDPANIDPASPNCLREMAAAAAAAGLLYRRTVRACL</sequence>
<feature type="region of interest" description="Disordered" evidence="1">
    <location>
        <begin position="1"/>
        <end position="29"/>
    </location>
</feature>
<evidence type="ECO:0000256" key="1">
    <source>
        <dbReference type="SAM" id="MobiDB-lite"/>
    </source>
</evidence>
<dbReference type="Proteomes" id="UP001292094">
    <property type="component" value="Unassembled WGS sequence"/>
</dbReference>
<feature type="compositionally biased region" description="Basic and acidic residues" evidence="1">
    <location>
        <begin position="19"/>
        <end position="29"/>
    </location>
</feature>
<reference evidence="2" key="1">
    <citation type="submission" date="2023-11" db="EMBL/GenBank/DDBJ databases">
        <title>Genome assemblies of two species of porcelain crab, Petrolisthes cinctipes and Petrolisthes manimaculis (Anomura: Porcellanidae).</title>
        <authorList>
            <person name="Angst P."/>
        </authorList>
    </citation>
    <scope>NUCLEOTIDE SEQUENCE</scope>
    <source>
        <strain evidence="2">PB745_02</strain>
        <tissue evidence="2">Gill</tissue>
    </source>
</reference>
<comment type="caution">
    <text evidence="2">The sequence shown here is derived from an EMBL/GenBank/DDBJ whole genome shotgun (WGS) entry which is preliminary data.</text>
</comment>
<accession>A0AAE1NRK6</accession>
<feature type="compositionally biased region" description="Polar residues" evidence="1">
    <location>
        <begin position="1"/>
        <end position="18"/>
    </location>
</feature>
<dbReference type="EMBL" id="JAWZYT010004426">
    <property type="protein sequence ID" value="KAK4293890.1"/>
    <property type="molecule type" value="Genomic_DNA"/>
</dbReference>
<keyword evidence="3" id="KW-1185">Reference proteome</keyword>
<organism evidence="2 3">
    <name type="scientific">Petrolisthes manimaculis</name>
    <dbReference type="NCBI Taxonomy" id="1843537"/>
    <lineage>
        <taxon>Eukaryota</taxon>
        <taxon>Metazoa</taxon>
        <taxon>Ecdysozoa</taxon>
        <taxon>Arthropoda</taxon>
        <taxon>Crustacea</taxon>
        <taxon>Multicrustacea</taxon>
        <taxon>Malacostraca</taxon>
        <taxon>Eumalacostraca</taxon>
        <taxon>Eucarida</taxon>
        <taxon>Decapoda</taxon>
        <taxon>Pleocyemata</taxon>
        <taxon>Anomura</taxon>
        <taxon>Galatheoidea</taxon>
        <taxon>Porcellanidae</taxon>
        <taxon>Petrolisthes</taxon>
    </lineage>
</organism>